<organism evidence="1 2">
    <name type="scientific">Piscibacillus salipiscarius</name>
    <dbReference type="NCBI Taxonomy" id="299480"/>
    <lineage>
        <taxon>Bacteria</taxon>
        <taxon>Bacillati</taxon>
        <taxon>Bacillota</taxon>
        <taxon>Bacilli</taxon>
        <taxon>Bacillales</taxon>
        <taxon>Bacillaceae</taxon>
        <taxon>Piscibacillus</taxon>
    </lineage>
</organism>
<dbReference type="SUPFAM" id="SSF143842">
    <property type="entry name" value="YwmB-like"/>
    <property type="match status" value="1"/>
</dbReference>
<reference evidence="2" key="1">
    <citation type="journal article" date="2019" name="Int. J. Syst. Evol. Microbiol.">
        <title>The Global Catalogue of Microorganisms (GCM) 10K type strain sequencing project: providing services to taxonomists for standard genome sequencing and annotation.</title>
        <authorList>
            <consortium name="The Broad Institute Genomics Platform"/>
            <consortium name="The Broad Institute Genome Sequencing Center for Infectious Disease"/>
            <person name="Wu L."/>
            <person name="Ma J."/>
        </authorList>
    </citation>
    <scope>NUCLEOTIDE SEQUENCE [LARGE SCALE GENOMIC DNA]</scope>
    <source>
        <strain evidence="2">TISTR 1571</strain>
    </source>
</reference>
<dbReference type="InterPro" id="IPR014794">
    <property type="entry name" value="DUF1779"/>
</dbReference>
<dbReference type="Pfam" id="PF08680">
    <property type="entry name" value="DUF1779"/>
    <property type="match status" value="1"/>
</dbReference>
<sequence length="215" mass="25112">MRWVSVVVLFLLSISLFYQSSNSLLADVSTIDQLEEFFIKEGLDISSVNVTILTVTDKKQAKAFTQNQKKVTQKNKNITESFNMVYLSDNRVKVIYEFKGADWNKEIKKVLQNRMLNAEFRHFFENSRIYSCFQSRTDVKINSNFMIEKIINHYDVETTNVLDEEKFKVVSGESDQFEQYIPLKNDEINIQFSVREQENGLNTITIGTPILVIEY</sequence>
<dbReference type="Gene3D" id="3.30.2030.10">
    <property type="entry name" value="YwmB-like"/>
    <property type="match status" value="1"/>
</dbReference>
<comment type="caution">
    <text evidence="1">The sequence shown here is derived from an EMBL/GenBank/DDBJ whole genome shotgun (WGS) entry which is preliminary data.</text>
</comment>
<dbReference type="Gene3D" id="3.30.360.40">
    <property type="entry name" value="YwmB-like"/>
    <property type="match status" value="1"/>
</dbReference>
<dbReference type="RefSeq" id="WP_377328285.1">
    <property type="nucleotide sequence ID" value="NZ_JBHUMZ010000018.1"/>
</dbReference>
<evidence type="ECO:0000313" key="1">
    <source>
        <dbReference type="EMBL" id="MFD2638569.1"/>
    </source>
</evidence>
<name>A0ABW5Q9C4_9BACI</name>
<protein>
    <submittedName>
        <fullName evidence="1">YwmB family TATA-box binding protein</fullName>
    </submittedName>
</protein>
<evidence type="ECO:0000313" key="2">
    <source>
        <dbReference type="Proteomes" id="UP001597452"/>
    </source>
</evidence>
<gene>
    <name evidence="1" type="ORF">ACFSW4_06825</name>
</gene>
<proteinExistence type="predicted"/>
<dbReference type="Proteomes" id="UP001597452">
    <property type="component" value="Unassembled WGS sequence"/>
</dbReference>
<dbReference type="InterPro" id="IPR036209">
    <property type="entry name" value="YwmB-like_sf"/>
</dbReference>
<keyword evidence="2" id="KW-1185">Reference proteome</keyword>
<dbReference type="EMBL" id="JBHUMZ010000018">
    <property type="protein sequence ID" value="MFD2638569.1"/>
    <property type="molecule type" value="Genomic_DNA"/>
</dbReference>
<accession>A0ABW5Q9C4</accession>